<dbReference type="AlphaFoldDB" id="A0A4C1T6Y7"/>
<gene>
    <name evidence="2" type="ORF">EVAR_4092_1</name>
</gene>
<dbReference type="Proteomes" id="UP000299102">
    <property type="component" value="Unassembled WGS sequence"/>
</dbReference>
<dbReference type="Pfam" id="PF18701">
    <property type="entry name" value="DUF5641"/>
    <property type="match status" value="1"/>
</dbReference>
<reference evidence="2 3" key="1">
    <citation type="journal article" date="2019" name="Commun. Biol.">
        <title>The bagworm genome reveals a unique fibroin gene that provides high tensile strength.</title>
        <authorList>
            <person name="Kono N."/>
            <person name="Nakamura H."/>
            <person name="Ohtoshi R."/>
            <person name="Tomita M."/>
            <person name="Numata K."/>
            <person name="Arakawa K."/>
        </authorList>
    </citation>
    <scope>NUCLEOTIDE SEQUENCE [LARGE SCALE GENOMIC DNA]</scope>
</reference>
<accession>A0A4C1T6Y7</accession>
<dbReference type="PANTHER" id="PTHR47331">
    <property type="entry name" value="PHD-TYPE DOMAIN-CONTAINING PROTEIN"/>
    <property type="match status" value="1"/>
</dbReference>
<evidence type="ECO:0000259" key="1">
    <source>
        <dbReference type="Pfam" id="PF18701"/>
    </source>
</evidence>
<sequence>MSVFDPLGLASPVLIVRKSMLQDVWRSGVDWDEQVKEYLPTLVPRRARVDPRCRAPAEGDVVLIVDSSSPRYSWPPDKIRKTYPGPDNQVRVVDVETTRGVLRHLISKIRSAGLRGGVEIVVTLL</sequence>
<evidence type="ECO:0000313" key="2">
    <source>
        <dbReference type="EMBL" id="GBP09238.1"/>
    </source>
</evidence>
<keyword evidence="3" id="KW-1185">Reference proteome</keyword>
<evidence type="ECO:0000313" key="3">
    <source>
        <dbReference type="Proteomes" id="UP000299102"/>
    </source>
</evidence>
<name>A0A4C1T6Y7_EUMVA</name>
<organism evidence="2 3">
    <name type="scientific">Eumeta variegata</name>
    <name type="common">Bagworm moth</name>
    <name type="synonym">Eumeta japonica</name>
    <dbReference type="NCBI Taxonomy" id="151549"/>
    <lineage>
        <taxon>Eukaryota</taxon>
        <taxon>Metazoa</taxon>
        <taxon>Ecdysozoa</taxon>
        <taxon>Arthropoda</taxon>
        <taxon>Hexapoda</taxon>
        <taxon>Insecta</taxon>
        <taxon>Pterygota</taxon>
        <taxon>Neoptera</taxon>
        <taxon>Endopterygota</taxon>
        <taxon>Lepidoptera</taxon>
        <taxon>Glossata</taxon>
        <taxon>Ditrysia</taxon>
        <taxon>Tineoidea</taxon>
        <taxon>Psychidae</taxon>
        <taxon>Oiketicinae</taxon>
        <taxon>Eumeta</taxon>
    </lineage>
</organism>
<dbReference type="EMBL" id="BGZK01000034">
    <property type="protein sequence ID" value="GBP09238.1"/>
    <property type="molecule type" value="Genomic_DNA"/>
</dbReference>
<dbReference type="InterPro" id="IPR040676">
    <property type="entry name" value="DUF5641"/>
</dbReference>
<dbReference type="OrthoDB" id="10049357at2759"/>
<protein>
    <recommendedName>
        <fullName evidence="1">DUF5641 domain-containing protein</fullName>
    </recommendedName>
</protein>
<proteinExistence type="predicted"/>
<comment type="caution">
    <text evidence="2">The sequence shown here is derived from an EMBL/GenBank/DDBJ whole genome shotgun (WGS) entry which is preliminary data.</text>
</comment>
<feature type="domain" description="DUF5641" evidence="1">
    <location>
        <begin position="31"/>
        <end position="109"/>
    </location>
</feature>